<evidence type="ECO:0000256" key="1">
    <source>
        <dbReference type="ARBA" id="ARBA00001947"/>
    </source>
</evidence>
<dbReference type="NCBIfam" id="NF003706">
    <property type="entry name" value="PRK05324.1"/>
    <property type="match status" value="1"/>
</dbReference>
<comment type="cofactor">
    <cofactor evidence="1">
        <name>Zn(2+)</name>
        <dbReference type="ChEBI" id="CHEBI:29105"/>
    </cofactor>
</comment>
<feature type="domain" description="AstE/AspA barrel-sandwich hybrid" evidence="5">
    <location>
        <begin position="110"/>
        <end position="183"/>
    </location>
</feature>
<evidence type="ECO:0000313" key="7">
    <source>
        <dbReference type="EMBL" id="ASK78803.1"/>
    </source>
</evidence>
<keyword evidence="8" id="KW-1185">Reference proteome</keyword>
<evidence type="ECO:0000256" key="3">
    <source>
        <dbReference type="ARBA" id="ARBA00022801"/>
    </source>
</evidence>
<proteinExistence type="predicted"/>
<evidence type="ECO:0000256" key="2">
    <source>
        <dbReference type="ARBA" id="ARBA00022723"/>
    </source>
</evidence>
<dbReference type="AlphaFoldDB" id="A0A220VFS4"/>
<sequence length="196" mass="22093">MHLDLHSAIRKSKYFGFGVSPSCTGNVRKPEFFAFLAQTKLGAITLSDIPSSTFSWYTGEFYESQSITLELGKVARFGENDHKLLQPTFDAISELISIDGYKDIEFDESDIDIYKSTRTLFKKTNDFHFTFDAGVPNFTFFEKGIHLASDNGQEYYAAEGGEAVVFPNPNVQIGHRTCMLMQPTQIKIVNNQVMKS</sequence>
<dbReference type="InterPro" id="IPR050178">
    <property type="entry name" value="AspA/AstE_fam"/>
</dbReference>
<dbReference type="EMBL" id="CP022355">
    <property type="protein sequence ID" value="ASK78803.1"/>
    <property type="molecule type" value="Genomic_DNA"/>
</dbReference>
<dbReference type="SUPFAM" id="SSF53187">
    <property type="entry name" value="Zn-dependent exopeptidases"/>
    <property type="match status" value="1"/>
</dbReference>
<name>A0A220VFS4_9GAMM</name>
<feature type="domain" description="Succinylglutamate desuccinylase/Aspartoacylase catalytic" evidence="6">
    <location>
        <begin position="1"/>
        <end position="95"/>
    </location>
</feature>
<evidence type="ECO:0000256" key="4">
    <source>
        <dbReference type="ARBA" id="ARBA00022833"/>
    </source>
</evidence>
<dbReference type="KEGG" id="pmai:CF386_07245"/>
<dbReference type="InterPro" id="IPR007036">
    <property type="entry name" value="Aste_AspA_hybrid_dom"/>
</dbReference>
<keyword evidence="4" id="KW-0862">Zinc</keyword>
<dbReference type="GO" id="GO:0016788">
    <property type="term" value="F:hydrolase activity, acting on ester bonds"/>
    <property type="evidence" value="ECO:0007669"/>
    <property type="project" value="InterPro"/>
</dbReference>
<evidence type="ECO:0008006" key="9">
    <source>
        <dbReference type="Google" id="ProtNLM"/>
    </source>
</evidence>
<evidence type="ECO:0000259" key="5">
    <source>
        <dbReference type="Pfam" id="PF04952"/>
    </source>
</evidence>
<dbReference type="GO" id="GO:0046872">
    <property type="term" value="F:metal ion binding"/>
    <property type="evidence" value="ECO:0007669"/>
    <property type="project" value="UniProtKB-KW"/>
</dbReference>
<gene>
    <name evidence="7" type="ORF">CF386_07245</name>
</gene>
<evidence type="ECO:0000313" key="8">
    <source>
        <dbReference type="Proteomes" id="UP000242175"/>
    </source>
</evidence>
<keyword evidence="2" id="KW-0479">Metal-binding</keyword>
<dbReference type="Pfam" id="PF04952">
    <property type="entry name" value="AstE_AspA_hybrid"/>
    <property type="match status" value="1"/>
</dbReference>
<protein>
    <recommendedName>
        <fullName evidence="9">Succinylglutamate desuccinylase</fullName>
    </recommendedName>
</protein>
<dbReference type="GO" id="GO:0016811">
    <property type="term" value="F:hydrolase activity, acting on carbon-nitrogen (but not peptide) bonds, in linear amides"/>
    <property type="evidence" value="ECO:0007669"/>
    <property type="project" value="TreeGrafter"/>
</dbReference>
<organism evidence="7 8">
    <name type="scientific">Paraphotobacterium marinum</name>
    <dbReference type="NCBI Taxonomy" id="1755811"/>
    <lineage>
        <taxon>Bacteria</taxon>
        <taxon>Pseudomonadati</taxon>
        <taxon>Pseudomonadota</taxon>
        <taxon>Gammaproteobacteria</taxon>
        <taxon>Vibrionales</taxon>
        <taxon>Vibrionaceae</taxon>
        <taxon>Paraphotobacterium</taxon>
    </lineage>
</organism>
<accession>A0A220VFS4</accession>
<dbReference type="PANTHER" id="PTHR15162:SF7">
    <property type="entry name" value="SUCCINYLGLUTAMATE DESUCCINYLASE"/>
    <property type="match status" value="1"/>
</dbReference>
<reference evidence="7 8" key="1">
    <citation type="journal article" date="2016" name="Int. J. Syst. Evol. Microbiol.">
        <title>Paraphotobacterium marinum gen. nov., sp. nov., a member of the family Vibrionaceae, isolated from surface seawater.</title>
        <authorList>
            <person name="Huang Z."/>
            <person name="Dong C."/>
            <person name="Shao Z."/>
        </authorList>
    </citation>
    <scope>NUCLEOTIDE SEQUENCE [LARGE SCALE GENOMIC DNA]</scope>
    <source>
        <strain evidence="7 8">NSCS20N07D</strain>
    </source>
</reference>
<dbReference type="Proteomes" id="UP000242175">
    <property type="component" value="Chromosome large"/>
</dbReference>
<keyword evidence="3" id="KW-0378">Hydrolase</keyword>
<dbReference type="Pfam" id="PF24827">
    <property type="entry name" value="AstE_AspA_cat"/>
    <property type="match status" value="1"/>
</dbReference>
<dbReference type="InterPro" id="IPR055438">
    <property type="entry name" value="AstE_AspA_cat"/>
</dbReference>
<dbReference type="Gene3D" id="3.40.630.10">
    <property type="entry name" value="Zn peptidases"/>
    <property type="match status" value="1"/>
</dbReference>
<dbReference type="PANTHER" id="PTHR15162">
    <property type="entry name" value="ASPARTOACYLASE"/>
    <property type="match status" value="1"/>
</dbReference>
<evidence type="ECO:0000259" key="6">
    <source>
        <dbReference type="Pfam" id="PF24827"/>
    </source>
</evidence>